<evidence type="ECO:0000313" key="3">
    <source>
        <dbReference type="Proteomes" id="UP000009138"/>
    </source>
</evidence>
<dbReference type="RefSeq" id="XP_067514543.1">
    <property type="nucleotide sequence ID" value="XM_067658442.1"/>
</dbReference>
<dbReference type="GO" id="GO:0005524">
    <property type="term" value="F:ATP binding"/>
    <property type="evidence" value="ECO:0007669"/>
    <property type="project" value="InterPro"/>
</dbReference>
<dbReference type="AlphaFoldDB" id="I1BSG7"/>
<keyword evidence="3" id="KW-1185">Reference proteome</keyword>
<dbReference type="InterPro" id="IPR001339">
    <property type="entry name" value="mRNA_cap_enzyme_adenylation"/>
</dbReference>
<dbReference type="EMBL" id="CH476733">
    <property type="protein sequence ID" value="EIE79147.1"/>
    <property type="molecule type" value="Genomic_DNA"/>
</dbReference>
<organism evidence="2 3">
    <name type="scientific">Rhizopus delemar (strain RA 99-880 / ATCC MYA-4621 / FGSC 9543 / NRRL 43880)</name>
    <name type="common">Mucormycosis agent</name>
    <name type="synonym">Rhizopus arrhizus var. delemar</name>
    <dbReference type="NCBI Taxonomy" id="246409"/>
    <lineage>
        <taxon>Eukaryota</taxon>
        <taxon>Fungi</taxon>
        <taxon>Fungi incertae sedis</taxon>
        <taxon>Mucoromycota</taxon>
        <taxon>Mucoromycotina</taxon>
        <taxon>Mucoromycetes</taxon>
        <taxon>Mucorales</taxon>
        <taxon>Mucorineae</taxon>
        <taxon>Rhizopodaceae</taxon>
        <taxon>Rhizopus</taxon>
    </lineage>
</organism>
<reference evidence="2 3" key="1">
    <citation type="journal article" date="2009" name="PLoS Genet.">
        <title>Genomic analysis of the basal lineage fungus Rhizopus oryzae reveals a whole-genome duplication.</title>
        <authorList>
            <person name="Ma L.-J."/>
            <person name="Ibrahim A.S."/>
            <person name="Skory C."/>
            <person name="Grabherr M.G."/>
            <person name="Burger G."/>
            <person name="Butler M."/>
            <person name="Elias M."/>
            <person name="Idnurm A."/>
            <person name="Lang B.F."/>
            <person name="Sone T."/>
            <person name="Abe A."/>
            <person name="Calvo S.E."/>
            <person name="Corrochano L.M."/>
            <person name="Engels R."/>
            <person name="Fu J."/>
            <person name="Hansberg W."/>
            <person name="Kim J.-M."/>
            <person name="Kodira C.D."/>
            <person name="Koehrsen M.J."/>
            <person name="Liu B."/>
            <person name="Miranda-Saavedra D."/>
            <person name="O'Leary S."/>
            <person name="Ortiz-Castellanos L."/>
            <person name="Poulter R."/>
            <person name="Rodriguez-Romero J."/>
            <person name="Ruiz-Herrera J."/>
            <person name="Shen Y.-Q."/>
            <person name="Zeng Q."/>
            <person name="Galagan J."/>
            <person name="Birren B.W."/>
            <person name="Cuomo C.A."/>
            <person name="Wickes B.L."/>
        </authorList>
    </citation>
    <scope>NUCLEOTIDE SEQUENCE [LARGE SCALE GENOMIC DNA]</scope>
    <source>
        <strain evidence="3">RA 99-880 / ATCC MYA-4621 / FGSC 9543 / NRRL 43880</strain>
    </source>
</reference>
<proteinExistence type="predicted"/>
<dbReference type="Pfam" id="PF01331">
    <property type="entry name" value="mRNA_cap_enzyme"/>
    <property type="match status" value="1"/>
</dbReference>
<dbReference type="InParanoid" id="I1BSG7"/>
<accession>I1BSG7</accession>
<evidence type="ECO:0000259" key="1">
    <source>
        <dbReference type="Pfam" id="PF01331"/>
    </source>
</evidence>
<evidence type="ECO:0000313" key="2">
    <source>
        <dbReference type="EMBL" id="EIE79147.1"/>
    </source>
</evidence>
<dbReference type="SUPFAM" id="SSF56091">
    <property type="entry name" value="DNA ligase/mRNA capping enzyme, catalytic domain"/>
    <property type="match status" value="1"/>
</dbReference>
<sequence>MISTVPDIPGEFVKDNGHLKAIVASLLDLDSYKFPGAQPVSFGAEHLTEIEQEDYFVAEKSDGFDRKNNFYVVRNFRFPIPADPSFRKCLNNTIIDGEFVLDKEPDGSKRKL</sequence>
<protein>
    <recommendedName>
        <fullName evidence="1">mRNA capping enzyme adenylation domain-containing protein</fullName>
    </recommendedName>
</protein>
<dbReference type="VEuPathDB" id="FungiDB:RO3G_03852"/>
<dbReference type="OrthoDB" id="200924at2759"/>
<name>I1BSG7_RHIO9</name>
<dbReference type="Proteomes" id="UP000009138">
    <property type="component" value="Unassembled WGS sequence"/>
</dbReference>
<gene>
    <name evidence="2" type="ORF">RO3G_03852</name>
</gene>
<feature type="domain" description="mRNA capping enzyme adenylation" evidence="1">
    <location>
        <begin position="64"/>
        <end position="107"/>
    </location>
</feature>
<dbReference type="GO" id="GO:0004484">
    <property type="term" value="F:mRNA guanylyltransferase activity"/>
    <property type="evidence" value="ECO:0007669"/>
    <property type="project" value="InterPro"/>
</dbReference>
<dbReference type="GeneID" id="93610823"/>
<dbReference type="STRING" id="246409.I1BSG7"/>
<dbReference type="Gene3D" id="3.30.470.30">
    <property type="entry name" value="DNA ligase/mRNA capping enzyme"/>
    <property type="match status" value="1"/>
</dbReference>
<dbReference type="GO" id="GO:0006370">
    <property type="term" value="P:7-methylguanosine mRNA capping"/>
    <property type="evidence" value="ECO:0007669"/>
    <property type="project" value="InterPro"/>
</dbReference>
<dbReference type="eggNOG" id="KOG2386">
    <property type="taxonomic scope" value="Eukaryota"/>
</dbReference>